<feature type="domain" description="M23ase beta-sheet core" evidence="2">
    <location>
        <begin position="341"/>
        <end position="435"/>
    </location>
</feature>
<accession>A0ABN6M728</accession>
<evidence type="ECO:0000256" key="1">
    <source>
        <dbReference type="ARBA" id="ARBA00022729"/>
    </source>
</evidence>
<dbReference type="EMBL" id="AP025516">
    <property type="protein sequence ID" value="BDD87134.1"/>
    <property type="molecule type" value="Genomic_DNA"/>
</dbReference>
<evidence type="ECO:0000259" key="2">
    <source>
        <dbReference type="Pfam" id="PF01551"/>
    </source>
</evidence>
<sequence>MASIGTRKQSLIPFLLLVLLVLFGGALAVGFFLFFEGAPPKLAITSPTAYLSRSGTIVVSAQDDESGLRHVQLHITQGDRQQELYGEDFARKGYTGMVGTPKKTVEITFDPTNSAFADGPATISVTAADYSFRGFFAGNRVTTSQEVIIDTTAPQISILYSDRYVSPGGSGLVIYRVNDRTATSGVEINDTFHPGFPVNDQQPEVFAALFALSYEAQGIEGARVTAADQAGNRTTAPFTPTFKAVQFKQDRITLDDRFLETKIPEFQNYYKEMQGTLLEQYLYINNQVRDSNNQTISDLCGKPQGQRLWRTHLSRMPGSPRAGFADHRTYYYNGEAIDKQVHLGIDIASTQQAEVRAAAAGTVVHADYLGIYGNMVLLDHGQGLFTLYSHLSQIDVAVGQSVEHEARLGATGTSGMAGGDHLHFSVLINGIFVTPVEWWDPHWVQVNIDEPLQETLFH</sequence>
<keyword evidence="1" id="KW-0732">Signal</keyword>
<proteinExistence type="predicted"/>
<dbReference type="InterPro" id="IPR016047">
    <property type="entry name" value="M23ase_b-sheet_dom"/>
</dbReference>
<protein>
    <submittedName>
        <fullName evidence="3">Peptidase M24</fullName>
    </submittedName>
</protein>
<dbReference type="Proteomes" id="UP000830055">
    <property type="component" value="Chromosome"/>
</dbReference>
<dbReference type="PANTHER" id="PTHR21666">
    <property type="entry name" value="PEPTIDASE-RELATED"/>
    <property type="match status" value="1"/>
</dbReference>
<dbReference type="InterPro" id="IPR050570">
    <property type="entry name" value="Cell_wall_metabolism_enzyme"/>
</dbReference>
<dbReference type="Pfam" id="PF01551">
    <property type="entry name" value="Peptidase_M23"/>
    <property type="match status" value="1"/>
</dbReference>
<dbReference type="Gene3D" id="2.70.70.10">
    <property type="entry name" value="Glucose Permease (Domain IIA)"/>
    <property type="match status" value="1"/>
</dbReference>
<keyword evidence="4" id="KW-1185">Reference proteome</keyword>
<dbReference type="InterPro" id="IPR011055">
    <property type="entry name" value="Dup_hybrid_motif"/>
</dbReference>
<dbReference type="RefSeq" id="WP_284154175.1">
    <property type="nucleotide sequence ID" value="NZ_AP025516.1"/>
</dbReference>
<reference evidence="3 4" key="1">
    <citation type="submission" date="2022-01" db="EMBL/GenBank/DDBJ databases">
        <title>Desulfofustis limnae sp. nov., a novel mesophilic sulfate-reducing bacterium isolated from marsh soil.</title>
        <authorList>
            <person name="Watanabe M."/>
            <person name="Takahashi A."/>
            <person name="Kojima H."/>
            <person name="Fukui M."/>
        </authorList>
    </citation>
    <scope>NUCLEOTIDE SEQUENCE [LARGE SCALE GENOMIC DNA]</scope>
    <source>
        <strain evidence="3 4">PPLL</strain>
    </source>
</reference>
<gene>
    <name evidence="3" type="ORF">DPPLL_14990</name>
</gene>
<evidence type="ECO:0000313" key="3">
    <source>
        <dbReference type="EMBL" id="BDD87134.1"/>
    </source>
</evidence>
<dbReference type="CDD" id="cd12797">
    <property type="entry name" value="M23_peptidase"/>
    <property type="match status" value="1"/>
</dbReference>
<evidence type="ECO:0000313" key="4">
    <source>
        <dbReference type="Proteomes" id="UP000830055"/>
    </source>
</evidence>
<organism evidence="3 4">
    <name type="scientific">Desulfofustis limnaeus</name>
    <dbReference type="NCBI Taxonomy" id="2740163"/>
    <lineage>
        <taxon>Bacteria</taxon>
        <taxon>Pseudomonadati</taxon>
        <taxon>Thermodesulfobacteriota</taxon>
        <taxon>Desulfobulbia</taxon>
        <taxon>Desulfobulbales</taxon>
        <taxon>Desulfocapsaceae</taxon>
        <taxon>Desulfofustis</taxon>
    </lineage>
</organism>
<name>A0ABN6M728_9BACT</name>
<dbReference type="PANTHER" id="PTHR21666:SF289">
    <property type="entry name" value="L-ALA--D-GLU ENDOPEPTIDASE"/>
    <property type="match status" value="1"/>
</dbReference>
<dbReference type="SUPFAM" id="SSF51261">
    <property type="entry name" value="Duplicated hybrid motif"/>
    <property type="match status" value="1"/>
</dbReference>